<feature type="transmembrane region" description="Helical" evidence="6">
    <location>
        <begin position="62"/>
        <end position="83"/>
    </location>
</feature>
<dbReference type="AlphaFoldDB" id="A0A7X2Z8S0"/>
<keyword evidence="3 6" id="KW-0812">Transmembrane</keyword>
<gene>
    <name evidence="9" type="ORF">GNP93_07070</name>
</gene>
<comment type="caution">
    <text evidence="9">The sequence shown here is derived from an EMBL/GenBank/DDBJ whole genome shotgun (WGS) entry which is preliminary data.</text>
</comment>
<keyword evidence="7" id="KW-0732">Signal</keyword>
<evidence type="ECO:0000256" key="6">
    <source>
        <dbReference type="SAM" id="Phobius"/>
    </source>
</evidence>
<evidence type="ECO:0000256" key="2">
    <source>
        <dbReference type="ARBA" id="ARBA00022475"/>
    </source>
</evidence>
<keyword evidence="10" id="KW-1185">Reference proteome</keyword>
<reference evidence="9 10" key="1">
    <citation type="submission" date="2019-11" db="EMBL/GenBank/DDBJ databases">
        <title>Draft genome sequences of five Paenibacillus species of dairy origin.</title>
        <authorList>
            <person name="Olajide A.M."/>
            <person name="Chen S."/>
            <person name="Lapointe G."/>
        </authorList>
    </citation>
    <scope>NUCLEOTIDE SEQUENCE [LARGE SCALE GENOMIC DNA]</scope>
    <source>
        <strain evidence="9 10">2CS3</strain>
    </source>
</reference>
<evidence type="ECO:0000256" key="4">
    <source>
        <dbReference type="ARBA" id="ARBA00022989"/>
    </source>
</evidence>
<protein>
    <recommendedName>
        <fullName evidence="8">PDGLE domain-containing protein</fullName>
    </recommendedName>
</protein>
<dbReference type="EMBL" id="WNZX01000004">
    <property type="protein sequence ID" value="MUG70439.1"/>
    <property type="molecule type" value="Genomic_DNA"/>
</dbReference>
<keyword evidence="2" id="KW-1003">Cell membrane</keyword>
<evidence type="ECO:0000256" key="3">
    <source>
        <dbReference type="ARBA" id="ARBA00022692"/>
    </source>
</evidence>
<feature type="signal peptide" evidence="7">
    <location>
        <begin position="1"/>
        <end position="23"/>
    </location>
</feature>
<name>A0A7X2Z8S0_9BACL</name>
<evidence type="ECO:0000259" key="8">
    <source>
        <dbReference type="Pfam" id="PF13190"/>
    </source>
</evidence>
<keyword evidence="5 6" id="KW-0472">Membrane</keyword>
<organism evidence="9 10">
    <name type="scientific">Paenibacillus validus</name>
    <dbReference type="NCBI Taxonomy" id="44253"/>
    <lineage>
        <taxon>Bacteria</taxon>
        <taxon>Bacillati</taxon>
        <taxon>Bacillota</taxon>
        <taxon>Bacilli</taxon>
        <taxon>Bacillales</taxon>
        <taxon>Paenibacillaceae</taxon>
        <taxon>Paenibacillus</taxon>
    </lineage>
</organism>
<feature type="domain" description="PDGLE" evidence="8">
    <location>
        <begin position="5"/>
        <end position="89"/>
    </location>
</feature>
<sequence length="92" mass="10086">MNKPVRFWLIASLLIAAFVSLLASSHPDGFEKAGEEIGYIEQAGTLLGSWFPDYTFPGVEGWYSGSLAGIFGTVLTFVLFLLLGKLISRKTR</sequence>
<dbReference type="Pfam" id="PF13190">
    <property type="entry name" value="PDGLE"/>
    <property type="match status" value="1"/>
</dbReference>
<accession>A0A7X2Z8S0</accession>
<comment type="subcellular location">
    <subcellularLocation>
        <location evidence="1">Cell membrane</location>
    </subcellularLocation>
</comment>
<evidence type="ECO:0000256" key="7">
    <source>
        <dbReference type="SAM" id="SignalP"/>
    </source>
</evidence>
<keyword evidence="4 6" id="KW-1133">Transmembrane helix</keyword>
<evidence type="ECO:0000313" key="10">
    <source>
        <dbReference type="Proteomes" id="UP000450917"/>
    </source>
</evidence>
<evidence type="ECO:0000256" key="1">
    <source>
        <dbReference type="ARBA" id="ARBA00004236"/>
    </source>
</evidence>
<proteinExistence type="predicted"/>
<feature type="chain" id="PRO_5039039168" description="PDGLE domain-containing protein" evidence="7">
    <location>
        <begin position="24"/>
        <end position="92"/>
    </location>
</feature>
<dbReference type="GO" id="GO:0005886">
    <property type="term" value="C:plasma membrane"/>
    <property type="evidence" value="ECO:0007669"/>
    <property type="project" value="UniProtKB-SubCell"/>
</dbReference>
<dbReference type="InterPro" id="IPR025937">
    <property type="entry name" value="PDGLE_dom"/>
</dbReference>
<dbReference type="RefSeq" id="WP_054795810.1">
    <property type="nucleotide sequence ID" value="NZ_JARTHJ010000340.1"/>
</dbReference>
<dbReference type="Proteomes" id="UP000450917">
    <property type="component" value="Unassembled WGS sequence"/>
</dbReference>
<evidence type="ECO:0000256" key="5">
    <source>
        <dbReference type="ARBA" id="ARBA00023136"/>
    </source>
</evidence>
<evidence type="ECO:0000313" key="9">
    <source>
        <dbReference type="EMBL" id="MUG70439.1"/>
    </source>
</evidence>